<dbReference type="SUPFAM" id="SSF51735">
    <property type="entry name" value="NAD(P)-binding Rossmann-fold domains"/>
    <property type="match status" value="1"/>
</dbReference>
<dbReference type="AlphaFoldDB" id="A0AAU2HBD0"/>
<gene>
    <name evidence="3" type="ORF">OHV25_33620</name>
</gene>
<dbReference type="PANTHER" id="PTHR43355:SF2">
    <property type="entry name" value="FLAVIN REDUCTASE (NADPH)"/>
    <property type="match status" value="1"/>
</dbReference>
<dbReference type="InterPro" id="IPR036291">
    <property type="entry name" value="NAD(P)-bd_dom_sf"/>
</dbReference>
<reference evidence="3" key="1">
    <citation type="submission" date="2022-10" db="EMBL/GenBank/DDBJ databases">
        <title>The complete genomes of actinobacterial strains from the NBC collection.</title>
        <authorList>
            <person name="Joergensen T.S."/>
            <person name="Alvarez Arevalo M."/>
            <person name="Sterndorff E.B."/>
            <person name="Faurdal D."/>
            <person name="Vuksanovic O."/>
            <person name="Mourched A.-S."/>
            <person name="Charusanti P."/>
            <person name="Shaw S."/>
            <person name="Blin K."/>
            <person name="Weber T."/>
        </authorList>
    </citation>
    <scope>NUCLEOTIDE SEQUENCE</scope>
    <source>
        <strain evidence="3">NBC_00060</strain>
    </source>
</reference>
<sequence length="236" mass="23991">MTSTNANSAPSVNPARSTESADSPKRIAVFGAGGRVGRAVVAEAVARGHLVTAVVRDPAKYPGLGSDAVTVVRGDATDAASVAAAAVGHDAAVNASVRLDVPSEEYFVSAAEAMTGGLAAAGVGRLVVLGIATTLETAPGVRIMDAPEFPEQYRVFSQGHVAEFATLSAAGPQLDWLMVVPPLDLDAEGPRTGRYRTAVGTVLDGPGHISHPDLALAVLDEIDAPGHTRVQLAVAD</sequence>
<feature type="domain" description="NAD(P)-binding" evidence="2">
    <location>
        <begin position="31"/>
        <end position="225"/>
    </location>
</feature>
<dbReference type="InterPro" id="IPR016040">
    <property type="entry name" value="NAD(P)-bd_dom"/>
</dbReference>
<protein>
    <submittedName>
        <fullName evidence="3">NAD(P)H-binding protein</fullName>
    </submittedName>
</protein>
<name>A0AAU2HBD0_9ACTN</name>
<organism evidence="3">
    <name type="scientific">Streptomyces sp. NBC_00060</name>
    <dbReference type="NCBI Taxonomy" id="2975636"/>
    <lineage>
        <taxon>Bacteria</taxon>
        <taxon>Bacillati</taxon>
        <taxon>Actinomycetota</taxon>
        <taxon>Actinomycetes</taxon>
        <taxon>Kitasatosporales</taxon>
        <taxon>Streptomycetaceae</taxon>
        <taxon>Streptomyces</taxon>
    </lineage>
</organism>
<dbReference type="Pfam" id="PF13460">
    <property type="entry name" value="NAD_binding_10"/>
    <property type="match status" value="1"/>
</dbReference>
<dbReference type="GO" id="GO:0016646">
    <property type="term" value="F:oxidoreductase activity, acting on the CH-NH group of donors, NAD or NADP as acceptor"/>
    <property type="evidence" value="ECO:0007669"/>
    <property type="project" value="TreeGrafter"/>
</dbReference>
<feature type="region of interest" description="Disordered" evidence="1">
    <location>
        <begin position="1"/>
        <end position="21"/>
    </location>
</feature>
<dbReference type="EMBL" id="CP108253">
    <property type="protein sequence ID" value="WTU44172.1"/>
    <property type="molecule type" value="Genomic_DNA"/>
</dbReference>
<evidence type="ECO:0000256" key="1">
    <source>
        <dbReference type="SAM" id="MobiDB-lite"/>
    </source>
</evidence>
<dbReference type="PANTHER" id="PTHR43355">
    <property type="entry name" value="FLAVIN REDUCTASE (NADPH)"/>
    <property type="match status" value="1"/>
</dbReference>
<evidence type="ECO:0000259" key="2">
    <source>
        <dbReference type="Pfam" id="PF13460"/>
    </source>
</evidence>
<proteinExistence type="predicted"/>
<dbReference type="Gene3D" id="3.40.50.720">
    <property type="entry name" value="NAD(P)-binding Rossmann-like Domain"/>
    <property type="match status" value="1"/>
</dbReference>
<dbReference type="InterPro" id="IPR051606">
    <property type="entry name" value="Polyketide_Oxido-like"/>
</dbReference>
<evidence type="ECO:0000313" key="3">
    <source>
        <dbReference type="EMBL" id="WTU44172.1"/>
    </source>
</evidence>
<accession>A0AAU2HBD0</accession>